<protein>
    <submittedName>
        <fullName evidence="1">Uncharacterized protein</fullName>
    </submittedName>
</protein>
<proteinExistence type="predicted"/>
<organism evidence="1 2">
    <name type="scientific">Artomyces pyxidatus</name>
    <dbReference type="NCBI Taxonomy" id="48021"/>
    <lineage>
        <taxon>Eukaryota</taxon>
        <taxon>Fungi</taxon>
        <taxon>Dikarya</taxon>
        <taxon>Basidiomycota</taxon>
        <taxon>Agaricomycotina</taxon>
        <taxon>Agaricomycetes</taxon>
        <taxon>Russulales</taxon>
        <taxon>Auriscalpiaceae</taxon>
        <taxon>Artomyces</taxon>
    </lineage>
</organism>
<keyword evidence="2" id="KW-1185">Reference proteome</keyword>
<gene>
    <name evidence="1" type="ORF">BV25DRAFT_1977053</name>
</gene>
<dbReference type="EMBL" id="MU277261">
    <property type="protein sequence ID" value="KAI0056601.1"/>
    <property type="molecule type" value="Genomic_DNA"/>
</dbReference>
<name>A0ACB8SLM7_9AGAM</name>
<comment type="caution">
    <text evidence="1">The sequence shown here is derived from an EMBL/GenBank/DDBJ whole genome shotgun (WGS) entry which is preliminary data.</text>
</comment>
<dbReference type="Proteomes" id="UP000814140">
    <property type="component" value="Unassembled WGS sequence"/>
</dbReference>
<evidence type="ECO:0000313" key="2">
    <source>
        <dbReference type="Proteomes" id="UP000814140"/>
    </source>
</evidence>
<accession>A0ACB8SLM7</accession>
<evidence type="ECO:0000313" key="1">
    <source>
        <dbReference type="EMBL" id="KAI0056601.1"/>
    </source>
</evidence>
<reference evidence="1" key="2">
    <citation type="journal article" date="2022" name="New Phytol.">
        <title>Evolutionary transition to the ectomycorrhizal habit in the genomes of a hyperdiverse lineage of mushroom-forming fungi.</title>
        <authorList>
            <person name="Looney B."/>
            <person name="Miyauchi S."/>
            <person name="Morin E."/>
            <person name="Drula E."/>
            <person name="Courty P.E."/>
            <person name="Kohler A."/>
            <person name="Kuo A."/>
            <person name="LaButti K."/>
            <person name="Pangilinan J."/>
            <person name="Lipzen A."/>
            <person name="Riley R."/>
            <person name="Andreopoulos W."/>
            <person name="He G."/>
            <person name="Johnson J."/>
            <person name="Nolan M."/>
            <person name="Tritt A."/>
            <person name="Barry K.W."/>
            <person name="Grigoriev I.V."/>
            <person name="Nagy L.G."/>
            <person name="Hibbett D."/>
            <person name="Henrissat B."/>
            <person name="Matheny P.B."/>
            <person name="Labbe J."/>
            <person name="Martin F.M."/>
        </authorList>
    </citation>
    <scope>NUCLEOTIDE SEQUENCE</scope>
    <source>
        <strain evidence="1">HHB10654</strain>
    </source>
</reference>
<sequence length="664" mass="72397">MPPKRKKNVDTDAPVTGASTTKGQHKAAQRGTTRPKRGVAKHRPPTPDPREQDEPSVDEEELAPQAMDVDFGPDDLYASDTSETLPLVISSGPRRSSRGLNPHPARSHGLEVRFRSDISAAAAAKRAAQNELSAAKAEVLAETKRKRDEGIKKLALIEDAMHEEELEEARNFARGSGRPPRIGDEEVDGDEGQDNEAMENAPAAKKRKSLSTSAPETATRLTFKQKNKQEAFNIRKAIQACRTTNDNIQPLATPTHRSAASATLAGLARKNTEAFEDGWIGGRSASKSTPATGRGSAAPRGSESGSLPSLILPRIVIRSRTSRSHHEASSSQAKSGDSDLEVEEAEAFNDTSVSTTRQAAVDAGFNRKTKLVHIVTDEDESPLPESEDARGFAKRRAPRSVVDPAKSRGIGSIPEWIQPIYKTQVIPTILEFYGSQLNPFLIDGEDGTLLTSLLTEVVGAISPESHYSAVQGDKIYAQTKREIQNWIKEFPRTAITAVTAAVKPFLSKPSQVRSFVTDALNPGGAAFWGQPHPTEFKDAFQSPYMIAAFGHHVRDTLGSQLDTDGTWNATGALLLSIMAVLRAFSIFASGKLVAPRDQFSFEKLEKPMRDWLKGKAVQDFLRKPHRQEQLYQKVASTEQRSRSAKGVTSYSVMDICDRSSPPPE</sequence>
<reference evidence="1" key="1">
    <citation type="submission" date="2021-03" db="EMBL/GenBank/DDBJ databases">
        <authorList>
            <consortium name="DOE Joint Genome Institute"/>
            <person name="Ahrendt S."/>
            <person name="Looney B.P."/>
            <person name="Miyauchi S."/>
            <person name="Morin E."/>
            <person name="Drula E."/>
            <person name="Courty P.E."/>
            <person name="Chicoki N."/>
            <person name="Fauchery L."/>
            <person name="Kohler A."/>
            <person name="Kuo A."/>
            <person name="Labutti K."/>
            <person name="Pangilinan J."/>
            <person name="Lipzen A."/>
            <person name="Riley R."/>
            <person name="Andreopoulos W."/>
            <person name="He G."/>
            <person name="Johnson J."/>
            <person name="Barry K.W."/>
            <person name="Grigoriev I.V."/>
            <person name="Nagy L."/>
            <person name="Hibbett D."/>
            <person name="Henrissat B."/>
            <person name="Matheny P.B."/>
            <person name="Labbe J."/>
            <person name="Martin F."/>
        </authorList>
    </citation>
    <scope>NUCLEOTIDE SEQUENCE</scope>
    <source>
        <strain evidence="1">HHB10654</strain>
    </source>
</reference>